<protein>
    <submittedName>
        <fullName evidence="2">Uncharacterized protein</fullName>
    </submittedName>
</protein>
<organism evidence="2 3">
    <name type="scientific">Bombella intestini</name>
    <dbReference type="NCBI Taxonomy" id="1539051"/>
    <lineage>
        <taxon>Bacteria</taxon>
        <taxon>Pseudomonadati</taxon>
        <taxon>Pseudomonadota</taxon>
        <taxon>Alphaproteobacteria</taxon>
        <taxon>Acetobacterales</taxon>
        <taxon>Acetobacteraceae</taxon>
        <taxon>Bombella</taxon>
    </lineage>
</organism>
<proteinExistence type="predicted"/>
<dbReference type="RefSeq" id="WP_077395445.1">
    <property type="nucleotide sequence ID" value="NZ_JATM01000001.1"/>
</dbReference>
<accession>A0A1S8GRC6</accession>
<feature type="compositionally biased region" description="Polar residues" evidence="1">
    <location>
        <begin position="18"/>
        <end position="30"/>
    </location>
</feature>
<dbReference type="Proteomes" id="UP000200980">
    <property type="component" value="Unassembled WGS sequence"/>
</dbReference>
<dbReference type="STRING" id="1539051.AL01_01230"/>
<reference evidence="2 3" key="1">
    <citation type="journal article" date="2016" name="PLoS ONE">
        <title>Whole-Genome Sequence Analysis of Bombella intestini LMG 28161T, a Novel Acetic Acid Bacterium Isolated from the Crop of a Red-Tailed Bumble Bee, Bombus lapidarius.</title>
        <authorList>
            <person name="Li L."/>
            <person name="Illeghems K."/>
            <person name="Van Kerrebroeck S."/>
            <person name="Borremans W."/>
            <person name="Cleenwerck I."/>
            <person name="Smagghe G."/>
            <person name="De Vuyst L."/>
            <person name="Vandamme P."/>
        </authorList>
    </citation>
    <scope>NUCLEOTIDE SEQUENCE [LARGE SCALE GENOMIC DNA]</scope>
    <source>
        <strain evidence="2 3">R-52487</strain>
    </source>
</reference>
<evidence type="ECO:0000313" key="2">
    <source>
        <dbReference type="EMBL" id="OOL19629.1"/>
    </source>
</evidence>
<comment type="caution">
    <text evidence="2">The sequence shown here is derived from an EMBL/GenBank/DDBJ whole genome shotgun (WGS) entry which is preliminary data.</text>
</comment>
<name>A0A1S8GRC6_9PROT</name>
<keyword evidence="3" id="KW-1185">Reference proteome</keyword>
<evidence type="ECO:0000313" key="3">
    <source>
        <dbReference type="Proteomes" id="UP000200980"/>
    </source>
</evidence>
<feature type="region of interest" description="Disordered" evidence="1">
    <location>
        <begin position="18"/>
        <end position="45"/>
    </location>
</feature>
<dbReference type="OrthoDB" id="9923108at2"/>
<dbReference type="EMBL" id="JATM01000001">
    <property type="protein sequence ID" value="OOL19629.1"/>
    <property type="molecule type" value="Genomic_DNA"/>
</dbReference>
<gene>
    <name evidence="2" type="ORF">AL01_01230</name>
</gene>
<sequence length="255" mass="27769">MATPGTLALIFLVWSSASQPGSPPNYSRSVLTPPEPGESAEFLDPNAPMHDFYDAKARLEGGNEVSGEVGSLAGRPAFATLPAKTLAGCRAYLRTHYRFYEEAAESAGHVIQDARCMVIPPGKHLSPYFPGGYGLDGKPQDPFGLLDIPVAPKQEGPACANMRPEYPSEAQEYLAPSDNWEAEVEAECSSSKEDDGYWHHKNCKVLKTTSEPSYQKYFSKSALDFLYLSCSSQHGDATATPSVYRYHVNYTAGSE</sequence>
<evidence type="ECO:0000256" key="1">
    <source>
        <dbReference type="SAM" id="MobiDB-lite"/>
    </source>
</evidence>
<dbReference type="AlphaFoldDB" id="A0A1S8GRC6"/>